<evidence type="ECO:0000256" key="16">
    <source>
        <dbReference type="ARBA" id="ARBA00050435"/>
    </source>
</evidence>
<evidence type="ECO:0000313" key="27">
    <source>
        <dbReference type="EMBL" id="KAK6636607.1"/>
    </source>
</evidence>
<evidence type="ECO:0000256" key="1">
    <source>
        <dbReference type="ARBA" id="ARBA00004305"/>
    </source>
</evidence>
<evidence type="ECO:0000256" key="13">
    <source>
        <dbReference type="ARBA" id="ARBA00037929"/>
    </source>
</evidence>
<evidence type="ECO:0000256" key="23">
    <source>
        <dbReference type="ARBA" id="ARBA00081936"/>
    </source>
</evidence>
<gene>
    <name evidence="27" type="ORF">RUM43_010269</name>
</gene>
<dbReference type="Pfam" id="PF13561">
    <property type="entry name" value="adh_short_C2"/>
    <property type="match status" value="1"/>
</dbReference>
<proteinExistence type="inferred from homology"/>
<keyword evidence="9" id="KW-0520">NAD</keyword>
<comment type="catalytic activity">
    <reaction evidence="17">
        <text>a (3R)-3-hydroxyacyl-CoA + NAD(+) = a 3-oxoacyl-CoA + NADH + H(+)</text>
        <dbReference type="Rhea" id="RHEA:32711"/>
        <dbReference type="ChEBI" id="CHEBI:15378"/>
        <dbReference type="ChEBI" id="CHEBI:57319"/>
        <dbReference type="ChEBI" id="CHEBI:57540"/>
        <dbReference type="ChEBI" id="CHEBI:57945"/>
        <dbReference type="ChEBI" id="CHEBI:90726"/>
        <dbReference type="EC" id="1.1.1.n12"/>
    </reaction>
    <physiologicalReaction direction="left-to-right" evidence="17">
        <dbReference type="Rhea" id="RHEA:32712"/>
    </physiologicalReaction>
</comment>
<dbReference type="SMART" id="SM00822">
    <property type="entry name" value="PKS_KR"/>
    <property type="match status" value="1"/>
</dbReference>
<evidence type="ECO:0000256" key="22">
    <source>
        <dbReference type="ARBA" id="ARBA00081419"/>
    </source>
</evidence>
<dbReference type="SUPFAM" id="SSF51735">
    <property type="entry name" value="NAD(P)-binding Rossmann-fold domains"/>
    <property type="match status" value="1"/>
</dbReference>
<dbReference type="InterPro" id="IPR036291">
    <property type="entry name" value="NAD(P)-bd_dom_sf"/>
</dbReference>
<evidence type="ECO:0000256" key="7">
    <source>
        <dbReference type="ARBA" id="ARBA00022832"/>
    </source>
</evidence>
<dbReference type="FunFam" id="3.40.50.720:FF:000231">
    <property type="entry name" value="Estradiol 17-beta-dehydrogenase 8"/>
    <property type="match status" value="1"/>
</dbReference>
<evidence type="ECO:0000256" key="21">
    <source>
        <dbReference type="ARBA" id="ARBA00077835"/>
    </source>
</evidence>
<comment type="pathway">
    <text evidence="2">Lipid metabolism; fatty acid biosynthesis.</text>
</comment>
<dbReference type="PANTHER" id="PTHR42760">
    <property type="entry name" value="SHORT-CHAIN DEHYDROGENASES/REDUCTASES FAMILY MEMBER"/>
    <property type="match status" value="1"/>
</dbReference>
<evidence type="ECO:0000256" key="3">
    <source>
        <dbReference type="ARBA" id="ARBA00006484"/>
    </source>
</evidence>
<dbReference type="GO" id="GO:0047035">
    <property type="term" value="F:testosterone dehydrogenase (NAD+) activity"/>
    <property type="evidence" value="ECO:0007669"/>
    <property type="project" value="UniProtKB-EC"/>
</dbReference>
<evidence type="ECO:0000256" key="10">
    <source>
        <dbReference type="ARBA" id="ARBA00023098"/>
    </source>
</evidence>
<dbReference type="AlphaFoldDB" id="A0AAN8Q4I0"/>
<dbReference type="Proteomes" id="UP001372834">
    <property type="component" value="Unassembled WGS sequence"/>
</dbReference>
<evidence type="ECO:0000256" key="2">
    <source>
        <dbReference type="ARBA" id="ARBA00005194"/>
    </source>
</evidence>
<evidence type="ECO:0000256" key="19">
    <source>
        <dbReference type="ARBA" id="ARBA00066822"/>
    </source>
</evidence>
<evidence type="ECO:0000256" key="25">
    <source>
        <dbReference type="ARBA" id="ARBA00083258"/>
    </source>
</evidence>
<comment type="similarity">
    <text evidence="3">Belongs to the short-chain dehydrogenases/reductases (SDR) family.</text>
</comment>
<name>A0AAN8Q4I0_POLSC</name>
<keyword evidence="7" id="KW-0276">Fatty acid metabolism</keyword>
<comment type="subunit">
    <text evidence="18">Heterotetramer with CBR4; contains two molecules of HSD17B8 and CBR4.</text>
</comment>
<dbReference type="GO" id="GO:0005759">
    <property type="term" value="C:mitochondrial matrix"/>
    <property type="evidence" value="ECO:0007669"/>
    <property type="project" value="UniProtKB-SubCell"/>
</dbReference>
<dbReference type="Gene3D" id="3.40.50.720">
    <property type="entry name" value="NAD(P)-binding Rossmann-like Domain"/>
    <property type="match status" value="1"/>
</dbReference>
<evidence type="ECO:0000256" key="14">
    <source>
        <dbReference type="ARBA" id="ARBA00049069"/>
    </source>
</evidence>
<comment type="caution">
    <text evidence="27">The sequence shown here is derived from an EMBL/GenBank/DDBJ whole genome shotgun (WGS) entry which is preliminary data.</text>
</comment>
<dbReference type="GO" id="GO:0004303">
    <property type="term" value="F:estradiol 17-beta-dehydrogenase [NAD(P)+] activity"/>
    <property type="evidence" value="ECO:0007669"/>
    <property type="project" value="UniProtKB-EC"/>
</dbReference>
<comment type="catalytic activity">
    <reaction evidence="16">
        <text>17beta-hydroxy-5alpha-androstan-3-one + NAD(+) = 5alpha-androstan-3,17-dione + NADH + H(+)</text>
        <dbReference type="Rhea" id="RHEA:41992"/>
        <dbReference type="ChEBI" id="CHEBI:15378"/>
        <dbReference type="ChEBI" id="CHEBI:15994"/>
        <dbReference type="ChEBI" id="CHEBI:16330"/>
        <dbReference type="ChEBI" id="CHEBI:57540"/>
        <dbReference type="ChEBI" id="CHEBI:57945"/>
    </reaction>
    <physiologicalReaction direction="left-to-right" evidence="16">
        <dbReference type="Rhea" id="RHEA:41993"/>
    </physiologicalReaction>
</comment>
<evidence type="ECO:0000256" key="20">
    <source>
        <dbReference type="ARBA" id="ARBA00070911"/>
    </source>
</evidence>
<dbReference type="InterPro" id="IPR020904">
    <property type="entry name" value="Sc_DH/Rdtase_CS"/>
</dbReference>
<dbReference type="InterPro" id="IPR057326">
    <property type="entry name" value="KR_dom"/>
</dbReference>
<accession>A0AAN8Q4I0</accession>
<evidence type="ECO:0000313" key="28">
    <source>
        <dbReference type="Proteomes" id="UP001372834"/>
    </source>
</evidence>
<comment type="catalytic activity">
    <reaction evidence="15">
        <text>testosterone + NAD(+) = androst-4-ene-3,17-dione + NADH + H(+)</text>
        <dbReference type="Rhea" id="RHEA:14929"/>
        <dbReference type="ChEBI" id="CHEBI:15378"/>
        <dbReference type="ChEBI" id="CHEBI:16422"/>
        <dbReference type="ChEBI" id="CHEBI:17347"/>
        <dbReference type="ChEBI" id="CHEBI:57540"/>
        <dbReference type="ChEBI" id="CHEBI:57945"/>
        <dbReference type="EC" id="1.1.1.239"/>
    </reaction>
    <physiologicalReaction direction="left-to-right" evidence="15">
        <dbReference type="Rhea" id="RHEA:14930"/>
    </physiologicalReaction>
</comment>
<reference evidence="27 28" key="1">
    <citation type="submission" date="2023-10" db="EMBL/GenBank/DDBJ databases">
        <title>Genomes of two closely related lineages of the louse Polyplax serrata with different host specificities.</title>
        <authorList>
            <person name="Martinu J."/>
            <person name="Tarabai H."/>
            <person name="Stefka J."/>
            <person name="Hypsa V."/>
        </authorList>
    </citation>
    <scope>NUCLEOTIDE SEQUENCE [LARGE SCALE GENOMIC DNA]</scope>
    <source>
        <strain evidence="27">HR10_N</strain>
    </source>
</reference>
<evidence type="ECO:0000256" key="6">
    <source>
        <dbReference type="ARBA" id="ARBA00022553"/>
    </source>
</evidence>
<keyword evidence="5" id="KW-0444">Lipid biosynthesis</keyword>
<evidence type="ECO:0000256" key="11">
    <source>
        <dbReference type="ARBA" id="ARBA00023128"/>
    </source>
</evidence>
<dbReference type="EC" id="1.1.1.n12" evidence="4"/>
<comment type="subcellular location">
    <subcellularLocation>
        <location evidence="1">Mitochondrion matrix</location>
    </subcellularLocation>
</comment>
<evidence type="ECO:0000256" key="18">
    <source>
        <dbReference type="ARBA" id="ARBA00065174"/>
    </source>
</evidence>
<keyword evidence="10" id="KW-0443">Lipid metabolism</keyword>
<comment type="catalytic activity">
    <reaction evidence="14">
        <text>17beta-estradiol + NAD(+) = estrone + NADH + H(+)</text>
        <dbReference type="Rhea" id="RHEA:24612"/>
        <dbReference type="ChEBI" id="CHEBI:15378"/>
        <dbReference type="ChEBI" id="CHEBI:16469"/>
        <dbReference type="ChEBI" id="CHEBI:17263"/>
        <dbReference type="ChEBI" id="CHEBI:57540"/>
        <dbReference type="ChEBI" id="CHEBI:57945"/>
        <dbReference type="EC" id="1.1.1.62"/>
    </reaction>
    <physiologicalReaction direction="left-to-right" evidence="14">
        <dbReference type="Rhea" id="RHEA:24613"/>
    </physiologicalReaction>
    <physiologicalReaction direction="right-to-left" evidence="14">
        <dbReference type="Rhea" id="RHEA:24614"/>
    </physiologicalReaction>
</comment>
<dbReference type="PRINTS" id="PR00080">
    <property type="entry name" value="SDRFAMILY"/>
</dbReference>
<evidence type="ECO:0000259" key="26">
    <source>
        <dbReference type="SMART" id="SM00822"/>
    </source>
</evidence>
<evidence type="ECO:0000256" key="24">
    <source>
        <dbReference type="ARBA" id="ARBA00083097"/>
    </source>
</evidence>
<keyword evidence="12" id="KW-0275">Fatty acid biosynthesis</keyword>
<dbReference type="EMBL" id="JAWJWE010000004">
    <property type="protein sequence ID" value="KAK6636607.1"/>
    <property type="molecule type" value="Genomic_DNA"/>
</dbReference>
<evidence type="ECO:0000256" key="12">
    <source>
        <dbReference type="ARBA" id="ARBA00023160"/>
    </source>
</evidence>
<dbReference type="InterPro" id="IPR002347">
    <property type="entry name" value="SDR_fam"/>
</dbReference>
<dbReference type="GO" id="GO:0008210">
    <property type="term" value="P:estrogen metabolic process"/>
    <property type="evidence" value="ECO:0007669"/>
    <property type="project" value="UniProtKB-ARBA"/>
</dbReference>
<dbReference type="GO" id="GO:0006633">
    <property type="term" value="P:fatty acid biosynthetic process"/>
    <property type="evidence" value="ECO:0007669"/>
    <property type="project" value="UniProtKB-KW"/>
</dbReference>
<evidence type="ECO:0000256" key="15">
    <source>
        <dbReference type="ARBA" id="ARBA00050232"/>
    </source>
</evidence>
<dbReference type="PRINTS" id="PR00081">
    <property type="entry name" value="GDHRDH"/>
</dbReference>
<evidence type="ECO:0000256" key="4">
    <source>
        <dbReference type="ARBA" id="ARBA00012456"/>
    </source>
</evidence>
<organism evidence="27 28">
    <name type="scientific">Polyplax serrata</name>
    <name type="common">Common mouse louse</name>
    <dbReference type="NCBI Taxonomy" id="468196"/>
    <lineage>
        <taxon>Eukaryota</taxon>
        <taxon>Metazoa</taxon>
        <taxon>Ecdysozoa</taxon>
        <taxon>Arthropoda</taxon>
        <taxon>Hexapoda</taxon>
        <taxon>Insecta</taxon>
        <taxon>Pterygota</taxon>
        <taxon>Neoptera</taxon>
        <taxon>Paraneoptera</taxon>
        <taxon>Psocodea</taxon>
        <taxon>Troctomorpha</taxon>
        <taxon>Phthiraptera</taxon>
        <taxon>Anoplura</taxon>
        <taxon>Polyplacidae</taxon>
        <taxon>Polyplax</taxon>
    </lineage>
</organism>
<keyword evidence="8" id="KW-0560">Oxidoreductase</keyword>
<keyword evidence="11" id="KW-0496">Mitochondrion</keyword>
<dbReference type="NCBIfam" id="NF009466">
    <property type="entry name" value="PRK12826.1-2"/>
    <property type="match status" value="1"/>
</dbReference>
<keyword evidence="6" id="KW-0597">Phosphoprotein</keyword>
<sequence length="247" mass="26121">MLTSKLALITGAGSGIGRATSLCFAREGASVIAVDKNEQSAAEVSNRIKAIGGQQHSAYEMDVSNSESIKKVVREILKVHKNPPSVIVNCAGITMDNFIMNMSEESFSKVLDVNLKGTFLVMQSFAKLLIDNNMKGSVVNIGSIIGKIGNIGQSNYAASKAGVELVTKSAAKEFGRYGIRCNAVLPGFIETPMVATVPEKVKNLFTKQICLGRLGLPEEVAEVITFLASDKSSYVNGASIEVTGGGL</sequence>
<evidence type="ECO:0000256" key="17">
    <source>
        <dbReference type="ARBA" id="ARBA00052680"/>
    </source>
</evidence>
<dbReference type="PROSITE" id="PS00061">
    <property type="entry name" value="ADH_SHORT"/>
    <property type="match status" value="1"/>
</dbReference>
<evidence type="ECO:0000256" key="8">
    <source>
        <dbReference type="ARBA" id="ARBA00023002"/>
    </source>
</evidence>
<dbReference type="PANTHER" id="PTHR42760:SF83">
    <property type="entry name" value="(3R)-3-HYDROXYACYL-COA DEHYDROGENASE"/>
    <property type="match status" value="1"/>
</dbReference>
<protein>
    <recommendedName>
        <fullName evidence="20">(3R)-3-hydroxyacyl-CoA dehydrogenase</fullName>
        <ecNumber evidence="19">1.1.1.239</ecNumber>
        <ecNumber evidence="4">1.1.1.n12</ecNumber>
    </recommendedName>
    <alternativeName>
        <fullName evidence="22">17-beta-hydroxysteroid dehydrogenase 8</fullName>
    </alternativeName>
    <alternativeName>
        <fullName evidence="21">3-ketoacyl-[acyl-carrier-protein] reductase alpha subunit</fullName>
    </alternativeName>
    <alternativeName>
        <fullName evidence="24">3-oxoacyl-[acyl-carrier-protein] reductase</fullName>
    </alternativeName>
    <alternativeName>
        <fullName evidence="25">Estradiol 17-beta-dehydrogenase 8</fullName>
    </alternativeName>
    <alternativeName>
        <fullName evidence="23">Testosterone 17-beta-dehydrogenase 8</fullName>
    </alternativeName>
</protein>
<comment type="pathway">
    <text evidence="13">Steroid biosynthesis; estrogen biosynthesis.</text>
</comment>
<dbReference type="GO" id="GO:0048038">
    <property type="term" value="F:quinone binding"/>
    <property type="evidence" value="ECO:0007669"/>
    <property type="project" value="TreeGrafter"/>
</dbReference>
<evidence type="ECO:0000256" key="5">
    <source>
        <dbReference type="ARBA" id="ARBA00022516"/>
    </source>
</evidence>
<evidence type="ECO:0000256" key="9">
    <source>
        <dbReference type="ARBA" id="ARBA00023027"/>
    </source>
</evidence>
<dbReference type="EC" id="1.1.1.239" evidence="19"/>
<feature type="domain" description="Ketoreductase" evidence="26">
    <location>
        <begin position="5"/>
        <end position="192"/>
    </location>
</feature>